<dbReference type="AlphaFoldDB" id="A0A1X7U4S4"/>
<reference evidence="3" key="1">
    <citation type="submission" date="2017-05" db="UniProtKB">
        <authorList>
            <consortium name="EnsemblMetazoa"/>
        </authorList>
    </citation>
    <scope>IDENTIFICATION</scope>
</reference>
<evidence type="ECO:0000256" key="1">
    <source>
        <dbReference type="SAM" id="MobiDB-lite"/>
    </source>
</evidence>
<name>A0A1X7U4S4_AMPQE</name>
<feature type="compositionally biased region" description="Basic and acidic residues" evidence="1">
    <location>
        <begin position="1"/>
        <end position="19"/>
    </location>
</feature>
<dbReference type="EnsemblMetazoa" id="Aqu2.1.22539_001">
    <property type="protein sequence ID" value="Aqu2.1.22539_001"/>
    <property type="gene ID" value="Aqu2.1.22539"/>
</dbReference>
<dbReference type="InParanoid" id="A0A1X7U4S4"/>
<feature type="region of interest" description="Disordered" evidence="1">
    <location>
        <begin position="1"/>
        <end position="35"/>
    </location>
</feature>
<protein>
    <recommendedName>
        <fullName evidence="2">Transposable element P transposase-like RNase H domain-containing protein</fullName>
    </recommendedName>
</protein>
<organism evidence="3">
    <name type="scientific">Amphimedon queenslandica</name>
    <name type="common">Sponge</name>
    <dbReference type="NCBI Taxonomy" id="400682"/>
    <lineage>
        <taxon>Eukaryota</taxon>
        <taxon>Metazoa</taxon>
        <taxon>Porifera</taxon>
        <taxon>Demospongiae</taxon>
        <taxon>Heteroscleromorpha</taxon>
        <taxon>Haplosclerida</taxon>
        <taxon>Niphatidae</taxon>
        <taxon>Amphimedon</taxon>
    </lineage>
</organism>
<evidence type="ECO:0000313" key="3">
    <source>
        <dbReference type="EnsemblMetazoa" id="Aqu2.1.22539_001"/>
    </source>
</evidence>
<proteinExistence type="predicted"/>
<dbReference type="InterPro" id="IPR048365">
    <property type="entry name" value="TNP-like_RNaseH_N"/>
</dbReference>
<dbReference type="OrthoDB" id="10064381at2759"/>
<sequence>MSPASQEKRKNNQKNERNNLKRKVMQDAVSLDDHQSDEMSSIASTIETNHQEELQKLYDEAEKHGVGHLMKEIWKEDVESHCEREQFHIDQKKNRSGSKANNWSIITIRMALAVYSRSPAAYDALKSFGILNLPCRSTLQSYTGAFLHGPGAHSDCIEQQVAQFVLHCQQRVLNGKQESKKDGVLIFDEVKVISRLMWNSRSQTLIGLSMRHDEMLSLADIFQTLSSSSVEQTSYIMQFLWRDLTSDFDIIGPYFTSSNTMDSKFSLACILETVKLFQLHGLSTSLLVCDGASSNLSLIKATHGHSGVYPILNGEMDPYEIAPVMLNPFNPPHPIFWLICPTHQLKNMINALFSSKPGGTKSFLMDGVTFGWSSIIKMFEREYSSFDLKVNTQTKFLAWQTFDLLRIDIYGFNMFCKHFLKKHPGYFVSPLRVSGSAVETLFSQFKYSSGGKLDAANYGYSRAVSLVKQVTSTHHSGKDYRDGQLHINNLPLTKKVYNKKD</sequence>
<evidence type="ECO:0000259" key="2">
    <source>
        <dbReference type="Pfam" id="PF21787"/>
    </source>
</evidence>
<feature type="domain" description="Transposable element P transposase-like RNase H" evidence="2">
    <location>
        <begin position="166"/>
        <end position="301"/>
    </location>
</feature>
<accession>A0A1X7U4S4</accession>
<dbReference type="Pfam" id="PF21787">
    <property type="entry name" value="TNP-like_RNaseH_N"/>
    <property type="match status" value="1"/>
</dbReference>